<dbReference type="GO" id="GO:0003700">
    <property type="term" value="F:DNA-binding transcription factor activity"/>
    <property type="evidence" value="ECO:0007669"/>
    <property type="project" value="InterPro"/>
</dbReference>
<dbReference type="InterPro" id="IPR044522">
    <property type="entry name" value="TSO1-like"/>
</dbReference>
<dbReference type="Proteomes" id="UP001164929">
    <property type="component" value="Chromosome 13"/>
</dbReference>
<proteinExistence type="predicted"/>
<accession>A0AAD6Q0H7</accession>
<evidence type="ECO:0000313" key="2">
    <source>
        <dbReference type="EMBL" id="KAJ6974649.1"/>
    </source>
</evidence>
<keyword evidence="3" id="KW-1185">Reference proteome</keyword>
<dbReference type="PANTHER" id="PTHR46159:SF15">
    <property type="entry name" value="CRC DOMAIN-CONTAINING PROTEIN"/>
    <property type="match status" value="1"/>
</dbReference>
<sequence>MPEVIEIKRVLKFDEQTSCLKPDLRVTVNVDAIQCDNGKLKTESEKIYLRKVFRSRLVDFYRDHPQYVAVKFFMEQDFHAESFKEFLREDSPVFNYINNLSPIELVKSIHTVQAFNLPSFASPLSVFTSPQLSSQRDTRSFTRRDRFSEPSKPELLQSKDENSTSEGNSEAAKSTGLSVEQSECFIPGNSGKGVITKPPSEHLELAIDERKALKYGCSSSGGNMIMVPLNAITEPEMAGNLNERYQSYESERDLHKIGQTRQNEDEPGCDWVALISDVADILTLEPSFDEESAEEPKMVDPGTISFISNVLQVPQDNNNDSETSNCVGSFQHCDMGDLGIQPKEFGEQNEVDQTPSVLPSTLLDKPLVTDVSATVDVKGKNCQSISKVKT</sequence>
<evidence type="ECO:0000313" key="3">
    <source>
        <dbReference type="Proteomes" id="UP001164929"/>
    </source>
</evidence>
<feature type="region of interest" description="Disordered" evidence="1">
    <location>
        <begin position="135"/>
        <end position="180"/>
    </location>
</feature>
<reference evidence="2" key="1">
    <citation type="journal article" date="2023" name="Mol. Ecol. Resour.">
        <title>Chromosome-level genome assembly of a triploid poplar Populus alba 'Berolinensis'.</title>
        <authorList>
            <person name="Chen S."/>
            <person name="Yu Y."/>
            <person name="Wang X."/>
            <person name="Wang S."/>
            <person name="Zhang T."/>
            <person name="Zhou Y."/>
            <person name="He R."/>
            <person name="Meng N."/>
            <person name="Wang Y."/>
            <person name="Liu W."/>
            <person name="Liu Z."/>
            <person name="Liu J."/>
            <person name="Guo Q."/>
            <person name="Huang H."/>
            <person name="Sederoff R.R."/>
            <person name="Wang G."/>
            <person name="Qu G."/>
            <person name="Chen S."/>
        </authorList>
    </citation>
    <scope>NUCLEOTIDE SEQUENCE</scope>
    <source>
        <strain evidence="2">SC-2020</strain>
    </source>
</reference>
<organism evidence="2 3">
    <name type="scientific">Populus alba x Populus x berolinensis</name>
    <dbReference type="NCBI Taxonomy" id="444605"/>
    <lineage>
        <taxon>Eukaryota</taxon>
        <taxon>Viridiplantae</taxon>
        <taxon>Streptophyta</taxon>
        <taxon>Embryophyta</taxon>
        <taxon>Tracheophyta</taxon>
        <taxon>Spermatophyta</taxon>
        <taxon>Magnoliopsida</taxon>
        <taxon>eudicotyledons</taxon>
        <taxon>Gunneridae</taxon>
        <taxon>Pentapetalae</taxon>
        <taxon>rosids</taxon>
        <taxon>fabids</taxon>
        <taxon>Malpighiales</taxon>
        <taxon>Salicaceae</taxon>
        <taxon>Saliceae</taxon>
        <taxon>Populus</taxon>
    </lineage>
</organism>
<dbReference type="AlphaFoldDB" id="A0AAD6Q0H7"/>
<comment type="caution">
    <text evidence="2">The sequence shown here is derived from an EMBL/GenBank/DDBJ whole genome shotgun (WGS) entry which is preliminary data.</text>
</comment>
<dbReference type="EMBL" id="JAQIZT010000013">
    <property type="protein sequence ID" value="KAJ6974649.1"/>
    <property type="molecule type" value="Genomic_DNA"/>
</dbReference>
<evidence type="ECO:0000256" key="1">
    <source>
        <dbReference type="SAM" id="MobiDB-lite"/>
    </source>
</evidence>
<feature type="compositionally biased region" description="Polar residues" evidence="1">
    <location>
        <begin position="164"/>
        <end position="180"/>
    </location>
</feature>
<protein>
    <submittedName>
        <fullName evidence="2">Uncharacterized protein</fullName>
    </submittedName>
</protein>
<name>A0AAD6Q0H7_9ROSI</name>
<feature type="compositionally biased region" description="Basic and acidic residues" evidence="1">
    <location>
        <begin position="136"/>
        <end position="162"/>
    </location>
</feature>
<dbReference type="PANTHER" id="PTHR46159">
    <property type="entry name" value="PROTEIN TESMIN/TSO1-LIKE CXC 2"/>
    <property type="match status" value="1"/>
</dbReference>
<gene>
    <name evidence="2" type="ORF">NC653_030695</name>
</gene>